<dbReference type="Proteomes" id="UP001153365">
    <property type="component" value="Unassembled WGS sequence"/>
</dbReference>
<dbReference type="PANTHER" id="PTHR12570">
    <property type="match status" value="1"/>
</dbReference>
<gene>
    <name evidence="7" type="ORF">PPACK8108_LOCUS2894</name>
</gene>
<feature type="transmembrane region" description="Helical" evidence="6">
    <location>
        <begin position="224"/>
        <end position="243"/>
    </location>
</feature>
<name>A0AAV0AJD3_PHAPC</name>
<dbReference type="PANTHER" id="PTHR12570:SF65">
    <property type="entry name" value="MAGNESIUM TRANSPORTER NIPA9-RELATED"/>
    <property type="match status" value="1"/>
</dbReference>
<dbReference type="Pfam" id="PF05653">
    <property type="entry name" value="Mg_trans_NIPA"/>
    <property type="match status" value="1"/>
</dbReference>
<comment type="subcellular location">
    <subcellularLocation>
        <location evidence="1">Membrane</location>
        <topology evidence="1">Multi-pass membrane protein</topology>
    </subcellularLocation>
</comment>
<keyword evidence="4 6" id="KW-0472">Membrane</keyword>
<proteinExistence type="predicted"/>
<keyword evidence="3 6" id="KW-1133">Transmembrane helix</keyword>
<protein>
    <submittedName>
        <fullName evidence="7">Magnesium transporter NIPA-domain-containing protein</fullName>
    </submittedName>
</protein>
<dbReference type="AlphaFoldDB" id="A0AAV0AJD3"/>
<feature type="compositionally biased region" description="Polar residues" evidence="5">
    <location>
        <begin position="429"/>
        <end position="439"/>
    </location>
</feature>
<evidence type="ECO:0000256" key="4">
    <source>
        <dbReference type="ARBA" id="ARBA00023136"/>
    </source>
</evidence>
<dbReference type="EMBL" id="CALTRL010000508">
    <property type="protein sequence ID" value="CAH7668386.1"/>
    <property type="molecule type" value="Genomic_DNA"/>
</dbReference>
<dbReference type="GO" id="GO:0015095">
    <property type="term" value="F:magnesium ion transmembrane transporter activity"/>
    <property type="evidence" value="ECO:0007669"/>
    <property type="project" value="InterPro"/>
</dbReference>
<evidence type="ECO:0000256" key="5">
    <source>
        <dbReference type="SAM" id="MobiDB-lite"/>
    </source>
</evidence>
<organism evidence="7 8">
    <name type="scientific">Phakopsora pachyrhizi</name>
    <name type="common">Asian soybean rust disease fungus</name>
    <dbReference type="NCBI Taxonomy" id="170000"/>
    <lineage>
        <taxon>Eukaryota</taxon>
        <taxon>Fungi</taxon>
        <taxon>Dikarya</taxon>
        <taxon>Basidiomycota</taxon>
        <taxon>Pucciniomycotina</taxon>
        <taxon>Pucciniomycetes</taxon>
        <taxon>Pucciniales</taxon>
        <taxon>Phakopsoraceae</taxon>
        <taxon>Phakopsora</taxon>
    </lineage>
</organism>
<dbReference type="GO" id="GO:0016020">
    <property type="term" value="C:membrane"/>
    <property type="evidence" value="ECO:0007669"/>
    <property type="project" value="UniProtKB-SubCell"/>
</dbReference>
<feature type="transmembrane region" description="Helical" evidence="6">
    <location>
        <begin position="263"/>
        <end position="281"/>
    </location>
</feature>
<feature type="transmembrane region" description="Helical" evidence="6">
    <location>
        <begin position="159"/>
        <end position="177"/>
    </location>
</feature>
<evidence type="ECO:0000313" key="8">
    <source>
        <dbReference type="Proteomes" id="UP001153365"/>
    </source>
</evidence>
<evidence type="ECO:0000256" key="2">
    <source>
        <dbReference type="ARBA" id="ARBA00022692"/>
    </source>
</evidence>
<evidence type="ECO:0000256" key="6">
    <source>
        <dbReference type="SAM" id="Phobius"/>
    </source>
</evidence>
<accession>A0AAV0AJD3</accession>
<feature type="transmembrane region" description="Helical" evidence="6">
    <location>
        <begin position="133"/>
        <end position="152"/>
    </location>
</feature>
<feature type="transmembrane region" description="Helical" evidence="6">
    <location>
        <begin position="6"/>
        <end position="27"/>
    </location>
</feature>
<evidence type="ECO:0000256" key="1">
    <source>
        <dbReference type="ARBA" id="ARBA00004141"/>
    </source>
</evidence>
<reference evidence="7" key="1">
    <citation type="submission" date="2022-06" db="EMBL/GenBank/DDBJ databases">
        <authorList>
            <consortium name="SYNGENTA / RWTH Aachen University"/>
        </authorList>
    </citation>
    <scope>NUCLEOTIDE SEQUENCE</scope>
</reference>
<dbReference type="InterPro" id="IPR037185">
    <property type="entry name" value="EmrE-like"/>
</dbReference>
<evidence type="ECO:0000256" key="3">
    <source>
        <dbReference type="ARBA" id="ARBA00022989"/>
    </source>
</evidence>
<feature type="transmembrane region" description="Helical" evidence="6">
    <location>
        <begin position="106"/>
        <end position="127"/>
    </location>
</feature>
<feature type="transmembrane region" description="Helical" evidence="6">
    <location>
        <begin position="293"/>
        <end position="313"/>
    </location>
</feature>
<keyword evidence="2 6" id="KW-0812">Transmembrane</keyword>
<comment type="caution">
    <text evidence="7">The sequence shown here is derived from an EMBL/GenBank/DDBJ whole genome shotgun (WGS) entry which is preliminary data.</text>
</comment>
<dbReference type="SUPFAM" id="SSF103481">
    <property type="entry name" value="Multidrug resistance efflux transporter EmrE"/>
    <property type="match status" value="1"/>
</dbReference>
<feature type="transmembrane region" description="Helical" evidence="6">
    <location>
        <begin position="325"/>
        <end position="343"/>
    </location>
</feature>
<feature type="transmembrane region" description="Helical" evidence="6">
    <location>
        <begin position="197"/>
        <end position="217"/>
    </location>
</feature>
<evidence type="ECO:0000313" key="7">
    <source>
        <dbReference type="EMBL" id="CAH7668386.1"/>
    </source>
</evidence>
<feature type="region of interest" description="Disordered" evidence="5">
    <location>
        <begin position="355"/>
        <end position="458"/>
    </location>
</feature>
<dbReference type="InterPro" id="IPR008521">
    <property type="entry name" value="Mg_trans_NIPA"/>
</dbReference>
<sequence>MVESIYKNSLIGITISICGNICISLALNLQKLAHKRLQDDSTSKRLIRSKPRRIDDDRLSIDQDFGAEEMDGVVVTDERSSLIEIGYKDIELGNKKNEMKYLYSPIWWIGLILMSLGEFGNFLSYGFAPASLVAPLGTVALISNGIFANFLLGEKFKRCDTYGVILAVLGTFTIVISSPRSIQAFTPEKLLKAISQIPFIIFSSICLLSIVVLGFFSHTKFGDTYIFVDLGICAILGGFTVLSTKAFSSLLNTLLLKCFSYNITWVMFIVMVITAVNQVIFLNRALQKFDSKYVVPVQFVLFTIMAIIGSTILYGDFTQVGSSEVIDFILGCGLIFVGVYMLTTDRDIEDSLIDDDDEDEERGSDGPECQGSEQGGLDGKLEPRGSLSNGPGTIDVAHSRQVSKTVDCDRDSMCNSRSTKSDTRLSPLRNFNPNTSSDNEPIVDRPDPVTTTTSGRSHSVIGFVKRKRSNQVMFPTTRSLNSSGYYLIATSRHNLSSSAV</sequence>
<keyword evidence="8" id="KW-1185">Reference proteome</keyword>